<dbReference type="AlphaFoldDB" id="E1QZE4"/>
<sequence length="139" mass="15201">MEVTILCAPADPRVTRVVRRLRSLGGGLVGYEPGGGIERRLVAADEVLSIETSEGRAYLHLADGPNLESPLRLFELEDLLAGTEFVRASRQELVNLGHVRSIRPEVGRRLVLVLDDGSSVLASRSYAREIKARIGITSR</sequence>
<dbReference type="Gene3D" id="2.40.50.1020">
    <property type="entry name" value="LytTr DNA-binding domain"/>
    <property type="match status" value="1"/>
</dbReference>
<accession>E1QZE4</accession>
<evidence type="ECO:0000313" key="2">
    <source>
        <dbReference type="EMBL" id="ADK67758.1"/>
    </source>
</evidence>
<dbReference type="EMBL" id="CP002106">
    <property type="protein sequence ID" value="ADK67758.1"/>
    <property type="molecule type" value="Genomic_DNA"/>
</dbReference>
<evidence type="ECO:0000313" key="3">
    <source>
        <dbReference type="Proteomes" id="UP000000333"/>
    </source>
</evidence>
<protein>
    <submittedName>
        <fullName evidence="2">Response regulator receiver protein</fullName>
    </submittedName>
</protein>
<dbReference type="PROSITE" id="PS50930">
    <property type="entry name" value="HTH_LYTTR"/>
    <property type="match status" value="1"/>
</dbReference>
<keyword evidence="3" id="KW-1185">Reference proteome</keyword>
<feature type="domain" description="HTH LytTR-type" evidence="1">
    <location>
        <begin position="41"/>
        <end position="136"/>
    </location>
</feature>
<name>E1QZE4_OLSUV</name>
<proteinExistence type="predicted"/>
<dbReference type="Pfam" id="PF04397">
    <property type="entry name" value="LytTR"/>
    <property type="match status" value="1"/>
</dbReference>
<dbReference type="PANTHER" id="PTHR37299">
    <property type="entry name" value="TRANSCRIPTIONAL REGULATOR-RELATED"/>
    <property type="match status" value="1"/>
</dbReference>
<evidence type="ECO:0000259" key="1">
    <source>
        <dbReference type="PROSITE" id="PS50930"/>
    </source>
</evidence>
<dbReference type="STRING" id="633147.Olsu_0644"/>
<dbReference type="SMART" id="SM00850">
    <property type="entry name" value="LytTR"/>
    <property type="match status" value="1"/>
</dbReference>
<dbReference type="GO" id="GO:0000156">
    <property type="term" value="F:phosphorelay response regulator activity"/>
    <property type="evidence" value="ECO:0007669"/>
    <property type="project" value="InterPro"/>
</dbReference>
<dbReference type="KEGG" id="ols:Olsu_0644"/>
<dbReference type="Proteomes" id="UP000000333">
    <property type="component" value="Chromosome"/>
</dbReference>
<dbReference type="HOGENOM" id="CLU_106729_0_2_11"/>
<dbReference type="eggNOG" id="COG3279">
    <property type="taxonomic scope" value="Bacteria"/>
</dbReference>
<reference evidence="2 3" key="1">
    <citation type="journal article" date="2010" name="Stand. Genomic Sci.">
        <title>Complete genome sequence of Olsenella uli type strain (VPI D76D-27C).</title>
        <authorList>
            <person name="Goker M."/>
            <person name="Held B."/>
            <person name="Lucas S."/>
            <person name="Nolan M."/>
            <person name="Yasawong M."/>
            <person name="Glavina Del Rio T."/>
            <person name="Tice H."/>
            <person name="Cheng J.F."/>
            <person name="Bruce D."/>
            <person name="Detter J.C."/>
            <person name="Tapia R."/>
            <person name="Han C."/>
            <person name="Goodwin L."/>
            <person name="Pitluck S."/>
            <person name="Liolios K."/>
            <person name="Ivanova N."/>
            <person name="Mavromatis K."/>
            <person name="Mikhailova N."/>
            <person name="Pati A."/>
            <person name="Chen A."/>
            <person name="Palaniappan K."/>
            <person name="Land M."/>
            <person name="Hauser L."/>
            <person name="Chang Y.J."/>
            <person name="Jeffries C.D."/>
            <person name="Rohde M."/>
            <person name="Sikorski J."/>
            <person name="Pukall R."/>
            <person name="Woyke T."/>
            <person name="Bristow J."/>
            <person name="Eisen J.A."/>
            <person name="Markowitz V."/>
            <person name="Hugenholtz P."/>
            <person name="Kyrpides N.C."/>
            <person name="Klenk H.P."/>
            <person name="Lapidus A."/>
        </authorList>
    </citation>
    <scope>NUCLEOTIDE SEQUENCE [LARGE SCALE GENOMIC DNA]</scope>
    <source>
        <strain evidence="3">ATCC 49627 / DSM 7084 / CIP 109912 / JCM 12494 / NCIMB 702895 / VPI D76D-27C</strain>
    </source>
</reference>
<gene>
    <name evidence="2" type="ordered locus">Olsu_0644</name>
</gene>
<dbReference type="GO" id="GO:0003677">
    <property type="term" value="F:DNA binding"/>
    <property type="evidence" value="ECO:0007669"/>
    <property type="project" value="InterPro"/>
</dbReference>
<dbReference type="InterPro" id="IPR007492">
    <property type="entry name" value="LytTR_DNA-bd_dom"/>
</dbReference>
<dbReference type="InterPro" id="IPR046947">
    <property type="entry name" value="LytR-like"/>
</dbReference>
<organism evidence="2 3">
    <name type="scientific">Olsenella uli (strain ATCC 49627 / DSM 7084 / CCUG 31166 / CIP 109912 / JCM 12494 / LMG 11480 / NCIMB 702895 / VPI D76D-27C)</name>
    <name type="common">Lactobacillus uli</name>
    <dbReference type="NCBI Taxonomy" id="633147"/>
    <lineage>
        <taxon>Bacteria</taxon>
        <taxon>Bacillati</taxon>
        <taxon>Actinomycetota</taxon>
        <taxon>Coriobacteriia</taxon>
        <taxon>Coriobacteriales</taxon>
        <taxon>Atopobiaceae</taxon>
        <taxon>Olsenella</taxon>
    </lineage>
</organism>
<dbReference type="PANTHER" id="PTHR37299:SF4">
    <property type="entry name" value="TRANSCRIPTIONAL REGULATOR"/>
    <property type="match status" value="1"/>
</dbReference>